<keyword evidence="1" id="KW-0677">Repeat</keyword>
<feature type="region of interest" description="Disordered" evidence="4">
    <location>
        <begin position="109"/>
        <end position="132"/>
    </location>
</feature>
<evidence type="ECO:0000313" key="6">
    <source>
        <dbReference type="EMBL" id="ARF10863.1"/>
    </source>
</evidence>
<feature type="domain" description="ABC transporter" evidence="5">
    <location>
        <begin position="5"/>
        <end position="278"/>
    </location>
</feature>
<evidence type="ECO:0000256" key="1">
    <source>
        <dbReference type="ARBA" id="ARBA00022737"/>
    </source>
</evidence>
<dbReference type="PANTHER" id="PTHR19211">
    <property type="entry name" value="ATP-BINDING TRANSPORT PROTEIN-RELATED"/>
    <property type="match status" value="1"/>
</dbReference>
<dbReference type="InterPro" id="IPR003439">
    <property type="entry name" value="ABC_transporter-like_ATP-bd"/>
</dbReference>
<dbReference type="FunFam" id="3.40.50.300:FF:000011">
    <property type="entry name" value="Putative ABC transporter ATP-binding component"/>
    <property type="match status" value="1"/>
</dbReference>
<name>A0A1V0SGN0_9VIRU</name>
<dbReference type="PROSITE" id="PS50893">
    <property type="entry name" value="ABC_TRANSPORTER_2"/>
    <property type="match status" value="2"/>
</dbReference>
<dbReference type="Pfam" id="PF00005">
    <property type="entry name" value="ABC_tran"/>
    <property type="match status" value="2"/>
</dbReference>
<evidence type="ECO:0000259" key="5">
    <source>
        <dbReference type="PROSITE" id="PS50893"/>
    </source>
</evidence>
<gene>
    <name evidence="6" type="ORF">Hokovirus_3_136</name>
</gene>
<dbReference type="SMART" id="SM00382">
    <property type="entry name" value="AAA"/>
    <property type="match status" value="2"/>
</dbReference>
<dbReference type="InterPro" id="IPR050611">
    <property type="entry name" value="ABCF"/>
</dbReference>
<dbReference type="InterPro" id="IPR027417">
    <property type="entry name" value="P-loop_NTPase"/>
</dbReference>
<evidence type="ECO:0000256" key="3">
    <source>
        <dbReference type="ARBA" id="ARBA00022840"/>
    </source>
</evidence>
<dbReference type="CDD" id="cd03221">
    <property type="entry name" value="ABCF_EF-3"/>
    <property type="match status" value="1"/>
</dbReference>
<feature type="domain" description="ABC transporter" evidence="5">
    <location>
        <begin position="333"/>
        <end position="562"/>
    </location>
</feature>
<dbReference type="PANTHER" id="PTHR19211:SF14">
    <property type="entry name" value="ATP-BINDING CASSETTE SUB-FAMILY F MEMBER 1"/>
    <property type="match status" value="1"/>
</dbReference>
<dbReference type="PROSITE" id="PS00211">
    <property type="entry name" value="ABC_TRANSPORTER_1"/>
    <property type="match status" value="2"/>
</dbReference>
<feature type="compositionally biased region" description="Polar residues" evidence="4">
    <location>
        <begin position="109"/>
        <end position="124"/>
    </location>
</feature>
<organism evidence="6">
    <name type="scientific">Hokovirus HKV1</name>
    <dbReference type="NCBI Taxonomy" id="1977638"/>
    <lineage>
        <taxon>Viruses</taxon>
        <taxon>Varidnaviria</taxon>
        <taxon>Bamfordvirae</taxon>
        <taxon>Nucleocytoviricota</taxon>
        <taxon>Megaviricetes</taxon>
        <taxon>Imitervirales</taxon>
        <taxon>Mimiviridae</taxon>
        <taxon>Klosneuvirinae</taxon>
        <taxon>Hokovirus</taxon>
    </lineage>
</organism>
<reference evidence="6" key="1">
    <citation type="journal article" date="2017" name="Science">
        <title>Giant viruses with an expanded complement of translation system components.</title>
        <authorList>
            <person name="Schulz F."/>
            <person name="Yutin N."/>
            <person name="Ivanova N.N."/>
            <person name="Ortega D.R."/>
            <person name="Lee T.K."/>
            <person name="Vierheilig J."/>
            <person name="Daims H."/>
            <person name="Horn M."/>
            <person name="Wagner M."/>
            <person name="Jensen G.J."/>
            <person name="Kyrpides N.C."/>
            <person name="Koonin E.V."/>
            <person name="Woyke T."/>
        </authorList>
    </citation>
    <scope>NUCLEOTIDE SEQUENCE</scope>
    <source>
        <strain evidence="6">HKV1</strain>
    </source>
</reference>
<dbReference type="GO" id="GO:0016887">
    <property type="term" value="F:ATP hydrolysis activity"/>
    <property type="evidence" value="ECO:0007669"/>
    <property type="project" value="InterPro"/>
</dbReference>
<dbReference type="SUPFAM" id="SSF52540">
    <property type="entry name" value="P-loop containing nucleoside triphosphate hydrolases"/>
    <property type="match status" value="2"/>
</dbReference>
<evidence type="ECO:0000256" key="4">
    <source>
        <dbReference type="SAM" id="MobiDB-lite"/>
    </source>
</evidence>
<dbReference type="InterPro" id="IPR017871">
    <property type="entry name" value="ABC_transporter-like_CS"/>
</dbReference>
<dbReference type="Gene3D" id="3.40.50.300">
    <property type="entry name" value="P-loop containing nucleotide triphosphate hydrolases"/>
    <property type="match status" value="2"/>
</dbReference>
<keyword evidence="2" id="KW-0547">Nucleotide-binding</keyword>
<proteinExistence type="predicted"/>
<accession>A0A1V0SGN0</accession>
<protein>
    <submittedName>
        <fullName evidence="6">ABC transporter</fullName>
    </submittedName>
</protein>
<evidence type="ECO:0000256" key="2">
    <source>
        <dbReference type="ARBA" id="ARBA00022741"/>
    </source>
</evidence>
<sequence length="566" mass="65228">MSKNISIDNFTLQVSNKILLKNTKLVISQGNKYGIIGKNAIGKSTLLNYINDKNKGIPKNLDIYMVNQEFNVDKNKSVFETVIAANTLRTDILLQIKSLEEIINQESLNQPNNQESLNQPNNQESKQENLNNDKLNNLYDKLNDLYDKLNDFHKEESLVKSILHGLGIEKDNQNKPVSYFSGGWQMRISLACALYMKPSLLLLDEPSNHLDLEAIIWLTNYLTKNLKNSTLIIVSHDKYFLNKVCDNIILIESLQLNYYKGNYDNYEIIYQKNIIEYNKKWKLFEKNLASLKKNNKLNKDDKNKKIQQLINDNEQYRPLKINKIRFNLAEIETKKTNILEIKNLSFGFDNLLFDDINLNIHYRDKITIIGKNGVGKSSLFNLILGNLKPTKGTVEICSGVRIGYYSQHLTFDNNLELNPVEYLKLKMLNSHKLHTDIINSKYNTNNHDKMEFFARKCLGDIGLSSKTHYQKINTLSGGQKARLVFASLFIEKPHLILLDEPTNHLDMETIDAMITSINNFEGAVIIITHNINLINNTNSILYELCDKQLNITDIDTYSDKIIGYDD</sequence>
<keyword evidence="3" id="KW-0067">ATP-binding</keyword>
<dbReference type="GO" id="GO:0005524">
    <property type="term" value="F:ATP binding"/>
    <property type="evidence" value="ECO:0007669"/>
    <property type="project" value="UniProtKB-KW"/>
</dbReference>
<dbReference type="InterPro" id="IPR003593">
    <property type="entry name" value="AAA+_ATPase"/>
</dbReference>
<dbReference type="EMBL" id="KY684105">
    <property type="protein sequence ID" value="ARF10863.1"/>
    <property type="molecule type" value="Genomic_DNA"/>
</dbReference>